<dbReference type="Pfam" id="PF01136">
    <property type="entry name" value="Peptidase_U32"/>
    <property type="match status" value="2"/>
</dbReference>
<dbReference type="Pfam" id="PF12392">
    <property type="entry name" value="DUF3656"/>
    <property type="match status" value="1"/>
</dbReference>
<proteinExistence type="predicted"/>
<dbReference type="STRING" id="334413.FMG_0865"/>
<reference evidence="2 3" key="1">
    <citation type="journal article" date="2008" name="DNA Res.">
        <title>Complete genome sequence of Finegoldia magna, an anaerobic opportunistic pathogen.</title>
        <authorList>
            <person name="Goto T."/>
            <person name="Yamashita A."/>
            <person name="Hirakawa H."/>
            <person name="Matsutani M."/>
            <person name="Todo K."/>
            <person name="Ohshima K."/>
            <person name="Toh H."/>
            <person name="Miyamoto K."/>
            <person name="Kuhara S."/>
            <person name="Hattori M."/>
            <person name="Shimizu T."/>
            <person name="Akimoto S."/>
        </authorList>
    </citation>
    <scope>NUCLEOTIDE SEQUENCE [LARGE SCALE GENOMIC DNA]</scope>
    <source>
        <strain evidence="3">ATCC 29328 / DSM 20472 / WAL 2508</strain>
    </source>
</reference>
<keyword evidence="2" id="KW-0378">Hydrolase</keyword>
<protein>
    <submittedName>
        <fullName evidence="2">Collagenase family protease</fullName>
    </submittedName>
</protein>
<accession>B0S1P3</accession>
<dbReference type="EMBL" id="AP008971">
    <property type="protein sequence ID" value="BAG08283.1"/>
    <property type="molecule type" value="Genomic_DNA"/>
</dbReference>
<dbReference type="InterPro" id="IPR036206">
    <property type="entry name" value="ThiamineP_synth_sf"/>
</dbReference>
<dbReference type="InterPro" id="IPR051454">
    <property type="entry name" value="RNA/ubiquinone_mod_enzymes"/>
</dbReference>
<evidence type="ECO:0000313" key="3">
    <source>
        <dbReference type="Proteomes" id="UP000001319"/>
    </source>
</evidence>
<dbReference type="KEGG" id="fma:FMG_0865"/>
<organism evidence="2 3">
    <name type="scientific">Finegoldia magna (strain ATCC 29328 / DSM 20472 / WAL 2508)</name>
    <name type="common">Peptostreptococcus magnus</name>
    <dbReference type="NCBI Taxonomy" id="334413"/>
    <lineage>
        <taxon>Bacteria</taxon>
        <taxon>Bacillati</taxon>
        <taxon>Bacillota</taxon>
        <taxon>Tissierellia</taxon>
        <taxon>Tissierellales</taxon>
        <taxon>Peptoniphilaceae</taxon>
        <taxon>Finegoldia</taxon>
    </lineage>
</organism>
<evidence type="ECO:0000313" key="2">
    <source>
        <dbReference type="EMBL" id="BAG08283.1"/>
    </source>
</evidence>
<evidence type="ECO:0000259" key="1">
    <source>
        <dbReference type="Pfam" id="PF12392"/>
    </source>
</evidence>
<dbReference type="InterPro" id="IPR020988">
    <property type="entry name" value="Pept_U32_collagenase"/>
</dbReference>
<dbReference type="HOGENOM" id="CLU_011540_4_0_9"/>
<dbReference type="PROSITE" id="PS01276">
    <property type="entry name" value="PEPTIDASE_U32"/>
    <property type="match status" value="1"/>
</dbReference>
<dbReference type="PANTHER" id="PTHR30217:SF10">
    <property type="entry name" value="23S RRNA 5-HYDROXYCYTIDINE C2501 SYNTHASE"/>
    <property type="match status" value="1"/>
</dbReference>
<dbReference type="InterPro" id="IPR001539">
    <property type="entry name" value="Peptidase_U32"/>
</dbReference>
<sequence length="713" mass="81757">MKSLISEILAPCGNWDMVKASVSAGADAIYLGTKEFSARAYAENFTVEDVKEVVKYCHLRNVKVYVTLNTLIKQSEIHKAIDYVNRLYNIDIDALIVQDIGLAYLVNKLFPELDLHASTQMNINNLNGAIIAKEIGFKRIVLARETDLEELKNIRENCDIEIEVFIHGSLCVCQSGQCLMSSLNGDRSANRGRCAQPCRKDYKIILDNETINSKLSYLSPKDLCTIENVDEIAKYCDSLKIEGRMKSKEYVYSVVTSYREKLDHGNCSYYLDEVKNRGFTKGLINNTSGYDYVELGRKNQIKGHSVGKIIGKGKIQFIEDVYKKDILILFNGKNTFPLTLTEDYKKNSIVSFKNITDALENSDVKRVSHIKIVEKSDEEKNVCFDLDVKFICKKSKPIQIFVNGLEYKTNIICDEAKNKPIDDEFIRNQVLKTGNYPVNITELQIVLDAGLFLSKSQLNQVRRDFIEFYLDEKANFNHRKQKNIDLVHLNNPIENNTTKNSINKIVYVEEVNGYSDKISSEYIVRVPRFLNQEKTDNFIKKCKENNVYKLLINNIGDINIAKDINANFVVSNYQMNVFNTFSAKILNDLGIDVITLSVELNKSEIKEIVDNSNYNFELVVEDNLINMVTVYCPFSGIIKCNGKNCEFCKFNDCFIEGDFSKYRVVRKDDYSLIYSCDRIKIDENDIDFNLYSIRKNKKATGKSNEFHFKKGIL</sequence>
<dbReference type="AlphaFoldDB" id="B0S1P3"/>
<dbReference type="Proteomes" id="UP000001319">
    <property type="component" value="Chromosome"/>
</dbReference>
<dbReference type="GO" id="GO:0006508">
    <property type="term" value="P:proteolysis"/>
    <property type="evidence" value="ECO:0007669"/>
    <property type="project" value="UniProtKB-KW"/>
</dbReference>
<dbReference type="PANTHER" id="PTHR30217">
    <property type="entry name" value="PEPTIDASE U32 FAMILY"/>
    <property type="match status" value="1"/>
</dbReference>
<name>B0S1P3_FINM2</name>
<keyword evidence="2" id="KW-0645">Protease</keyword>
<feature type="domain" description="Peptidase U32 collagenase" evidence="1">
    <location>
        <begin position="373"/>
        <end position="467"/>
    </location>
</feature>
<dbReference type="eggNOG" id="COG0826">
    <property type="taxonomic scope" value="Bacteria"/>
</dbReference>
<keyword evidence="3" id="KW-1185">Reference proteome</keyword>
<dbReference type="SUPFAM" id="SSF51391">
    <property type="entry name" value="Thiamin phosphate synthase"/>
    <property type="match status" value="1"/>
</dbReference>
<dbReference type="GO" id="GO:0008233">
    <property type="term" value="F:peptidase activity"/>
    <property type="evidence" value="ECO:0007669"/>
    <property type="project" value="UniProtKB-KW"/>
</dbReference>
<dbReference type="RefSeq" id="WP_012290676.1">
    <property type="nucleotide sequence ID" value="NC_010376.1"/>
</dbReference>
<gene>
    <name evidence="2" type="ordered locus">FMG_0865</name>
</gene>